<comment type="caution">
    <text evidence="6">The sequence shown here is derived from an EMBL/GenBank/DDBJ whole genome shotgun (WGS) entry which is preliminary data.</text>
</comment>
<accession>A0A1V8T812</accession>
<dbReference type="InterPro" id="IPR013083">
    <property type="entry name" value="Znf_RING/FYVE/PHD"/>
</dbReference>
<dbReference type="EMBL" id="NAJO01000014">
    <property type="protein sequence ID" value="OQO07469.1"/>
    <property type="molecule type" value="Genomic_DNA"/>
</dbReference>
<evidence type="ECO:0000256" key="2">
    <source>
        <dbReference type="ARBA" id="ARBA00022771"/>
    </source>
</evidence>
<dbReference type="InterPro" id="IPR017907">
    <property type="entry name" value="Znf_RING_CS"/>
</dbReference>
<dbReference type="AlphaFoldDB" id="A0A1V8T812"/>
<evidence type="ECO:0000256" key="1">
    <source>
        <dbReference type="ARBA" id="ARBA00022723"/>
    </source>
</evidence>
<keyword evidence="7" id="KW-1185">Reference proteome</keyword>
<dbReference type="InterPro" id="IPR018957">
    <property type="entry name" value="Znf_C3HC4_RING-type"/>
</dbReference>
<dbReference type="OrthoDB" id="3644873at2759"/>
<name>A0A1V8T812_9PEZI</name>
<dbReference type="SUPFAM" id="SSF57850">
    <property type="entry name" value="RING/U-box"/>
    <property type="match status" value="1"/>
</dbReference>
<keyword evidence="3" id="KW-0862">Zinc</keyword>
<reference evidence="7" key="1">
    <citation type="submission" date="2017-03" db="EMBL/GenBank/DDBJ databases">
        <title>Genomes of endolithic fungi from Antarctica.</title>
        <authorList>
            <person name="Coleine C."/>
            <person name="Masonjones S."/>
            <person name="Stajich J.E."/>
        </authorList>
    </citation>
    <scope>NUCLEOTIDE SEQUENCE [LARGE SCALE GENOMIC DNA]</scope>
    <source>
        <strain evidence="7">CCFEE 5527</strain>
    </source>
</reference>
<dbReference type="PROSITE" id="PS50089">
    <property type="entry name" value="ZF_RING_2"/>
    <property type="match status" value="1"/>
</dbReference>
<sequence>MASAAARALFLNTQLTPFLPSAAKPLEPCPSCHQDPPTSPVSLPCTHILCRKCIRRWTCRAATCPLCRRVLFAPFSPVDDPEDDPDDGEIRANAADEADDREIDAFWQNWPARRNAIDAQLAAEEQAAGLQAGSLVPAPLPQEHLRNLRTLAARDLLTRQMLIAVRSLPLYHATGPNWSDQFHNLNLRTPLASLRRAIDNTTRYLIGRDCNVDEASSAPVSIDRQSLTPSFMFIARLLPTNWSPLGFRTHVPLAPRVIADWEHIVSSVWTVLGQLDAERYSDDAAALSGEVQTRLRIAIEALEGLNGPLALQFLGMDPEIEMRQVLHPTARRTTRMLVQFLRYLGEMSVQ</sequence>
<evidence type="ECO:0000313" key="6">
    <source>
        <dbReference type="EMBL" id="OQO07469.1"/>
    </source>
</evidence>
<evidence type="ECO:0000256" key="3">
    <source>
        <dbReference type="ARBA" id="ARBA00022833"/>
    </source>
</evidence>
<protein>
    <recommendedName>
        <fullName evidence="5">RING-type domain-containing protein</fullName>
    </recommendedName>
</protein>
<proteinExistence type="predicted"/>
<evidence type="ECO:0000313" key="7">
    <source>
        <dbReference type="Proteomes" id="UP000192596"/>
    </source>
</evidence>
<dbReference type="Gene3D" id="3.30.40.10">
    <property type="entry name" value="Zinc/RING finger domain, C3HC4 (zinc finger)"/>
    <property type="match status" value="1"/>
</dbReference>
<organism evidence="6 7">
    <name type="scientific">Cryoendolithus antarcticus</name>
    <dbReference type="NCBI Taxonomy" id="1507870"/>
    <lineage>
        <taxon>Eukaryota</taxon>
        <taxon>Fungi</taxon>
        <taxon>Dikarya</taxon>
        <taxon>Ascomycota</taxon>
        <taxon>Pezizomycotina</taxon>
        <taxon>Dothideomycetes</taxon>
        <taxon>Dothideomycetidae</taxon>
        <taxon>Cladosporiales</taxon>
        <taxon>Cladosporiaceae</taxon>
        <taxon>Cryoendolithus</taxon>
    </lineage>
</organism>
<evidence type="ECO:0000256" key="4">
    <source>
        <dbReference type="PROSITE-ProRule" id="PRU00175"/>
    </source>
</evidence>
<dbReference type="GO" id="GO:0008270">
    <property type="term" value="F:zinc ion binding"/>
    <property type="evidence" value="ECO:0007669"/>
    <property type="project" value="UniProtKB-KW"/>
</dbReference>
<keyword evidence="1" id="KW-0479">Metal-binding</keyword>
<dbReference type="InterPro" id="IPR001841">
    <property type="entry name" value="Znf_RING"/>
</dbReference>
<feature type="domain" description="RING-type" evidence="5">
    <location>
        <begin position="29"/>
        <end position="68"/>
    </location>
</feature>
<dbReference type="Pfam" id="PF00097">
    <property type="entry name" value="zf-C3HC4"/>
    <property type="match status" value="1"/>
</dbReference>
<gene>
    <name evidence="6" type="ORF">B0A48_07166</name>
</gene>
<dbReference type="SMART" id="SM00184">
    <property type="entry name" value="RING"/>
    <property type="match status" value="1"/>
</dbReference>
<dbReference type="Proteomes" id="UP000192596">
    <property type="component" value="Unassembled WGS sequence"/>
</dbReference>
<keyword evidence="2 4" id="KW-0863">Zinc-finger</keyword>
<dbReference type="PROSITE" id="PS00518">
    <property type="entry name" value="ZF_RING_1"/>
    <property type="match status" value="1"/>
</dbReference>
<evidence type="ECO:0000259" key="5">
    <source>
        <dbReference type="PROSITE" id="PS50089"/>
    </source>
</evidence>
<dbReference type="InParanoid" id="A0A1V8T812"/>